<evidence type="ECO:0000256" key="3">
    <source>
        <dbReference type="ARBA" id="ARBA00022617"/>
    </source>
</evidence>
<organism evidence="11 12">
    <name type="scientific">Novosphingobium piscinae</name>
    <dbReference type="NCBI Taxonomy" id="1507448"/>
    <lineage>
        <taxon>Bacteria</taxon>
        <taxon>Pseudomonadati</taxon>
        <taxon>Pseudomonadota</taxon>
        <taxon>Alphaproteobacteria</taxon>
        <taxon>Sphingomonadales</taxon>
        <taxon>Sphingomonadaceae</taxon>
        <taxon>Novosphingobium</taxon>
    </lineage>
</organism>
<evidence type="ECO:0000256" key="8">
    <source>
        <dbReference type="PROSITE-ProRule" id="PRU00433"/>
    </source>
</evidence>
<dbReference type="GO" id="GO:0005506">
    <property type="term" value="F:iron ion binding"/>
    <property type="evidence" value="ECO:0007669"/>
    <property type="project" value="InterPro"/>
</dbReference>
<gene>
    <name evidence="11" type="ORF">H7F53_16615</name>
</gene>
<accession>A0A7X1G2N2</accession>
<evidence type="ECO:0000256" key="4">
    <source>
        <dbReference type="ARBA" id="ARBA00022660"/>
    </source>
</evidence>
<evidence type="ECO:0000256" key="7">
    <source>
        <dbReference type="ARBA" id="ARBA00023004"/>
    </source>
</evidence>
<keyword evidence="9" id="KW-0732">Signal</keyword>
<dbReference type="InterPro" id="IPR009056">
    <property type="entry name" value="Cyt_c-like_dom"/>
</dbReference>
<keyword evidence="5 8" id="KW-0479">Metal-binding</keyword>
<dbReference type="AlphaFoldDB" id="A0A7X1G2N2"/>
<protein>
    <submittedName>
        <fullName evidence="11">Cytochrome c</fullName>
    </submittedName>
</protein>
<dbReference type="EMBL" id="JACLAX010000029">
    <property type="protein sequence ID" value="MBC2670777.1"/>
    <property type="molecule type" value="Genomic_DNA"/>
</dbReference>
<dbReference type="InterPro" id="IPR051459">
    <property type="entry name" value="Cytochrome_c-type_DH"/>
</dbReference>
<evidence type="ECO:0000313" key="12">
    <source>
        <dbReference type="Proteomes" id="UP000551327"/>
    </source>
</evidence>
<comment type="cofactor">
    <cofactor evidence="1">
        <name>heme c</name>
        <dbReference type="ChEBI" id="CHEBI:61717"/>
    </cofactor>
</comment>
<evidence type="ECO:0000256" key="9">
    <source>
        <dbReference type="SAM" id="SignalP"/>
    </source>
</evidence>
<dbReference type="GO" id="GO:0020037">
    <property type="term" value="F:heme binding"/>
    <property type="evidence" value="ECO:0007669"/>
    <property type="project" value="InterPro"/>
</dbReference>
<dbReference type="PANTHER" id="PTHR35008:SF9">
    <property type="entry name" value="CYTOCHROME C DOMAIN-CONTAINING PROTEIN"/>
    <property type="match status" value="1"/>
</dbReference>
<dbReference type="GO" id="GO:0009055">
    <property type="term" value="F:electron transfer activity"/>
    <property type="evidence" value="ECO:0007669"/>
    <property type="project" value="InterPro"/>
</dbReference>
<dbReference type="PRINTS" id="PR00605">
    <property type="entry name" value="CYTCHROMECIC"/>
</dbReference>
<keyword evidence="4" id="KW-0679">Respiratory chain</keyword>
<dbReference type="PANTHER" id="PTHR35008">
    <property type="entry name" value="BLL4482 PROTEIN-RELATED"/>
    <property type="match status" value="1"/>
</dbReference>
<reference evidence="11 12" key="1">
    <citation type="submission" date="2020-08" db="EMBL/GenBank/DDBJ databases">
        <title>The genome sequence of type strain Novosphingobium piscinae KCTC 42194.</title>
        <authorList>
            <person name="Liu Y."/>
        </authorList>
    </citation>
    <scope>NUCLEOTIDE SEQUENCE [LARGE SCALE GENOMIC DNA]</scope>
    <source>
        <strain evidence="11 12">KCTC 42194</strain>
    </source>
</reference>
<evidence type="ECO:0000256" key="2">
    <source>
        <dbReference type="ARBA" id="ARBA00022448"/>
    </source>
</evidence>
<dbReference type="Gene3D" id="1.10.760.10">
    <property type="entry name" value="Cytochrome c-like domain"/>
    <property type="match status" value="1"/>
</dbReference>
<dbReference type="Pfam" id="PF13442">
    <property type="entry name" value="Cytochrome_CBB3"/>
    <property type="match status" value="1"/>
</dbReference>
<evidence type="ECO:0000313" key="11">
    <source>
        <dbReference type="EMBL" id="MBC2670777.1"/>
    </source>
</evidence>
<keyword evidence="6" id="KW-0249">Electron transport</keyword>
<dbReference type="Proteomes" id="UP000551327">
    <property type="component" value="Unassembled WGS sequence"/>
</dbReference>
<evidence type="ECO:0000256" key="6">
    <source>
        <dbReference type="ARBA" id="ARBA00022982"/>
    </source>
</evidence>
<dbReference type="PROSITE" id="PS51007">
    <property type="entry name" value="CYTC"/>
    <property type="match status" value="1"/>
</dbReference>
<keyword evidence="7 8" id="KW-0408">Iron</keyword>
<keyword evidence="2" id="KW-0813">Transport</keyword>
<comment type="caution">
    <text evidence="11">The sequence shown here is derived from an EMBL/GenBank/DDBJ whole genome shotgun (WGS) entry which is preliminary data.</text>
</comment>
<feature type="chain" id="PRO_5031094894" evidence="9">
    <location>
        <begin position="27"/>
        <end position="155"/>
    </location>
</feature>
<evidence type="ECO:0000259" key="10">
    <source>
        <dbReference type="PROSITE" id="PS51007"/>
    </source>
</evidence>
<dbReference type="InterPro" id="IPR036909">
    <property type="entry name" value="Cyt_c-like_dom_sf"/>
</dbReference>
<name>A0A7X1G2N2_9SPHN</name>
<proteinExistence type="predicted"/>
<keyword evidence="12" id="KW-1185">Reference proteome</keyword>
<feature type="signal peptide" evidence="9">
    <location>
        <begin position="1"/>
        <end position="26"/>
    </location>
</feature>
<feature type="domain" description="Cytochrome c" evidence="10">
    <location>
        <begin position="58"/>
        <end position="138"/>
    </location>
</feature>
<evidence type="ECO:0000256" key="1">
    <source>
        <dbReference type="ARBA" id="ARBA00001926"/>
    </source>
</evidence>
<evidence type="ECO:0000256" key="5">
    <source>
        <dbReference type="ARBA" id="ARBA00022723"/>
    </source>
</evidence>
<dbReference type="SUPFAM" id="SSF46626">
    <property type="entry name" value="Cytochrome c"/>
    <property type="match status" value="1"/>
</dbReference>
<sequence>MMTSKTLLIAVASTLAAGAITASAMAQSAGEAMSASALASQGSKPGDADGAFVTMSKFSEPDGEKMYRRVCAGCHMPDAKGVSTGAGFYPALAANKNLMSSGYPVYVVLKGKNGMPAVGAMMTDQQVADVVNYVRTHFGNRYKDPVKAEDVKAVR</sequence>
<dbReference type="InterPro" id="IPR008168">
    <property type="entry name" value="Cyt_C_IC"/>
</dbReference>
<keyword evidence="3 8" id="KW-0349">Heme</keyword>